<organism evidence="1 2">
    <name type="scientific">Thermocrinis minervae</name>
    <dbReference type="NCBI Taxonomy" id="381751"/>
    <lineage>
        <taxon>Bacteria</taxon>
        <taxon>Pseudomonadati</taxon>
        <taxon>Aquificota</taxon>
        <taxon>Aquificia</taxon>
        <taxon>Aquificales</taxon>
        <taxon>Aquificaceae</taxon>
        <taxon>Thermocrinis</taxon>
    </lineage>
</organism>
<dbReference type="EMBL" id="LT670846">
    <property type="protein sequence ID" value="SHK38388.1"/>
    <property type="molecule type" value="Genomic_DNA"/>
</dbReference>
<evidence type="ECO:0000313" key="1">
    <source>
        <dbReference type="EMBL" id="SHK38388.1"/>
    </source>
</evidence>
<evidence type="ECO:0000313" key="2">
    <source>
        <dbReference type="Proteomes" id="UP000189810"/>
    </source>
</evidence>
<reference evidence="1 2" key="1">
    <citation type="submission" date="2016-11" db="EMBL/GenBank/DDBJ databases">
        <authorList>
            <person name="Jaros S."/>
            <person name="Januszkiewicz K."/>
            <person name="Wedrychowicz H."/>
        </authorList>
    </citation>
    <scope>NUCLEOTIDE SEQUENCE [LARGE SCALE GENOMIC DNA]</scope>
    <source>
        <strain evidence="1 2">DSM 19557</strain>
    </source>
</reference>
<keyword evidence="2" id="KW-1185">Reference proteome</keyword>
<sequence length="56" mass="6584">MNVYLLFVQNTSASLLNTYRDTKIFQKLVKDIKRELQDLPNLPIHIMEFCGGHKTF</sequence>
<name>A0A1M6S1K0_9AQUI</name>
<dbReference type="AlphaFoldDB" id="A0A1M6S1K0"/>
<gene>
    <name evidence="1" type="ORF">SAMN05444391_0838</name>
</gene>
<proteinExistence type="predicted"/>
<dbReference type="STRING" id="381751.SAMN05444391_0838"/>
<dbReference type="Proteomes" id="UP000189810">
    <property type="component" value="Chromosome I"/>
</dbReference>
<accession>A0A1M6S1K0</accession>
<protein>
    <submittedName>
        <fullName evidence="1">Uncharacterized protein</fullName>
    </submittedName>
</protein>
<dbReference type="RefSeq" id="WP_172838427.1">
    <property type="nucleotide sequence ID" value="NZ_LT670846.1"/>
</dbReference>
<dbReference type="InterPro" id="IPR042243">
    <property type="entry name" value="HypD_1"/>
</dbReference>
<dbReference type="Gene3D" id="3.40.50.11750">
    <property type="entry name" value="HypD, alpha/beta domain 1"/>
    <property type="match status" value="1"/>
</dbReference>